<reference evidence="3 4" key="1">
    <citation type="submission" date="2021-04" db="EMBL/GenBank/DDBJ databases">
        <authorList>
            <person name="Bliznina A."/>
        </authorList>
    </citation>
    <scope>NUCLEOTIDE SEQUENCE [LARGE SCALE GENOMIC DNA]</scope>
</reference>
<accession>A0ABN7T4K8</accession>
<feature type="transmembrane region" description="Helical" evidence="1">
    <location>
        <begin position="390"/>
        <end position="409"/>
    </location>
</feature>
<dbReference type="EMBL" id="OU015567">
    <property type="protein sequence ID" value="CAG5112761.1"/>
    <property type="molecule type" value="Genomic_DNA"/>
</dbReference>
<evidence type="ECO:0000313" key="4">
    <source>
        <dbReference type="Proteomes" id="UP001158576"/>
    </source>
</evidence>
<keyword evidence="1" id="KW-0472">Membrane</keyword>
<feature type="domain" description="ZP" evidence="2">
    <location>
        <begin position="59"/>
        <end position="325"/>
    </location>
</feature>
<protein>
    <submittedName>
        <fullName evidence="3">Oidioi.mRNA.OKI2018_I69.chr2.g6941.t1.cds</fullName>
    </submittedName>
</protein>
<evidence type="ECO:0000259" key="2">
    <source>
        <dbReference type="PROSITE" id="PS51034"/>
    </source>
</evidence>
<keyword evidence="1" id="KW-1133">Transmembrane helix</keyword>
<dbReference type="Proteomes" id="UP001158576">
    <property type="component" value="Chromosome 2"/>
</dbReference>
<keyword evidence="4" id="KW-1185">Reference proteome</keyword>
<dbReference type="InterPro" id="IPR001507">
    <property type="entry name" value="ZP_dom"/>
</dbReference>
<organism evidence="3 4">
    <name type="scientific">Oikopleura dioica</name>
    <name type="common">Tunicate</name>
    <dbReference type="NCBI Taxonomy" id="34765"/>
    <lineage>
        <taxon>Eukaryota</taxon>
        <taxon>Metazoa</taxon>
        <taxon>Chordata</taxon>
        <taxon>Tunicata</taxon>
        <taxon>Appendicularia</taxon>
        <taxon>Copelata</taxon>
        <taxon>Oikopleuridae</taxon>
        <taxon>Oikopleura</taxon>
    </lineage>
</organism>
<proteinExistence type="predicted"/>
<gene>
    <name evidence="3" type="ORF">OKIOD_LOCUS15706</name>
</gene>
<evidence type="ECO:0000313" key="3">
    <source>
        <dbReference type="EMBL" id="CAG5112761.1"/>
    </source>
</evidence>
<dbReference type="PROSITE" id="PS51034">
    <property type="entry name" value="ZP_2"/>
    <property type="match status" value="1"/>
</dbReference>
<name>A0ABN7T4K8_OIKDI</name>
<evidence type="ECO:0000256" key="1">
    <source>
        <dbReference type="SAM" id="Phobius"/>
    </source>
</evidence>
<sequence>MFNFLFLFGAAAALSCIDNPCNNGCECETSCKDENDYYCRPNAGFPFIGKDCDYEAIPLCTSTGIKIRIPAGAVEEYARGIPNVGIHGCANDVCSAAGAVCGPATVSNLGYYELECPSLLSFDGQGLTKRITFVMDRINDLISMPRALTRVVCQTEIRPAVSVIRPEVRAPGSMEQIEFWQPVMSFYKTAWSVRPGIAANNMATPQGEIVYVVGETLHVRVTAKSDIGSGLHSMELDICTVSDNMGKSITIINDGVVPADVPFPVGIDLQKGFIGDSYDPEGVGFHFQMFQFTPGTKIYLTCRVHVNPNRRRRAALEASSDKPTTEDVQIKFIIVNPQEKEEVISDLANVIVKERFFEDAFGNDQTNNDEEIIVESKENTTNENKITQRWWIATGLILVALLTLTYALLRYRQQHQKLII</sequence>
<keyword evidence="1" id="KW-0812">Transmembrane</keyword>